<reference evidence="6 7" key="1">
    <citation type="submission" date="2017-06" db="EMBL/GenBank/DDBJ databases">
        <authorList>
            <person name="Kim H.J."/>
            <person name="Triplett B.A."/>
        </authorList>
    </citation>
    <scope>NUCLEOTIDE SEQUENCE [LARGE SCALE GENOMIC DNA]</scope>
    <source>
        <strain evidence="6 7">DSM 43151</strain>
    </source>
</reference>
<keyword evidence="7" id="KW-1185">Reference proteome</keyword>
<evidence type="ECO:0000256" key="5">
    <source>
        <dbReference type="SAM" id="Phobius"/>
    </source>
</evidence>
<proteinExistence type="predicted"/>
<feature type="transmembrane region" description="Helical" evidence="5">
    <location>
        <begin position="35"/>
        <end position="52"/>
    </location>
</feature>
<dbReference type="AlphaFoldDB" id="A0A239F5P2"/>
<comment type="subcellular location">
    <subcellularLocation>
        <location evidence="1">Membrane</location>
        <topology evidence="1">Multi-pass membrane protein</topology>
    </subcellularLocation>
</comment>
<accession>A0A239F5P2</accession>
<dbReference type="EMBL" id="FZNR01000017">
    <property type="protein sequence ID" value="SNS52061.1"/>
    <property type="molecule type" value="Genomic_DNA"/>
</dbReference>
<dbReference type="GO" id="GO:0032259">
    <property type="term" value="P:methylation"/>
    <property type="evidence" value="ECO:0007669"/>
    <property type="project" value="UniProtKB-KW"/>
</dbReference>
<protein>
    <submittedName>
        <fullName evidence="6">Protein-S-isoprenylcysteine O-methyltransferase Ste14</fullName>
    </submittedName>
</protein>
<dbReference type="PANTHER" id="PTHR12714">
    <property type="entry name" value="PROTEIN-S ISOPRENYLCYSTEINE O-METHYLTRANSFERASE"/>
    <property type="match status" value="1"/>
</dbReference>
<dbReference type="Pfam" id="PF04140">
    <property type="entry name" value="ICMT"/>
    <property type="match status" value="1"/>
</dbReference>
<dbReference type="PANTHER" id="PTHR12714:SF9">
    <property type="entry name" value="PROTEIN-S-ISOPRENYLCYSTEINE O-METHYLTRANSFERASE"/>
    <property type="match status" value="1"/>
</dbReference>
<evidence type="ECO:0000313" key="7">
    <source>
        <dbReference type="Proteomes" id="UP000198415"/>
    </source>
</evidence>
<dbReference type="InterPro" id="IPR007269">
    <property type="entry name" value="ICMT_MeTrfase"/>
</dbReference>
<feature type="transmembrane region" description="Helical" evidence="5">
    <location>
        <begin position="72"/>
        <end position="91"/>
    </location>
</feature>
<keyword evidence="2 5" id="KW-0812">Transmembrane</keyword>
<evidence type="ECO:0000256" key="2">
    <source>
        <dbReference type="ARBA" id="ARBA00022692"/>
    </source>
</evidence>
<dbReference type="OrthoDB" id="7203053at2"/>
<organism evidence="6 7">
    <name type="scientific">Actinoplanes regularis</name>
    <dbReference type="NCBI Taxonomy" id="52697"/>
    <lineage>
        <taxon>Bacteria</taxon>
        <taxon>Bacillati</taxon>
        <taxon>Actinomycetota</taxon>
        <taxon>Actinomycetes</taxon>
        <taxon>Micromonosporales</taxon>
        <taxon>Micromonosporaceae</taxon>
        <taxon>Actinoplanes</taxon>
    </lineage>
</organism>
<dbReference type="GO" id="GO:0016020">
    <property type="term" value="C:membrane"/>
    <property type="evidence" value="ECO:0007669"/>
    <property type="project" value="UniProtKB-SubCell"/>
</dbReference>
<evidence type="ECO:0000256" key="1">
    <source>
        <dbReference type="ARBA" id="ARBA00004141"/>
    </source>
</evidence>
<feature type="transmembrane region" description="Helical" evidence="5">
    <location>
        <begin position="155"/>
        <end position="183"/>
    </location>
</feature>
<sequence length="213" mass="23527">MNQRVVVRSLRALLPLTVAAFAVAIGVHLTRAEQPPHLLAALLCAVYLLWMLAEARITVRHPAETSAENRTLLPYALARAGTGVSAVLWPLRWDRLSAWMVVPIALFLGAVAVRLVAIRTLGRFYSHHVVRYTDHTIVTTGPYRLVRHPAYTGMLLAHVGFVAYFLNPLSALLLVTLGAVLVWRIGVEEQVLLDIPGYRGYASGRARLLPGVW</sequence>
<dbReference type="Gene3D" id="1.20.120.1630">
    <property type="match status" value="1"/>
</dbReference>
<keyword evidence="6" id="KW-0808">Transferase</keyword>
<evidence type="ECO:0000256" key="3">
    <source>
        <dbReference type="ARBA" id="ARBA00022989"/>
    </source>
</evidence>
<feature type="transmembrane region" description="Helical" evidence="5">
    <location>
        <begin position="12"/>
        <end position="29"/>
    </location>
</feature>
<dbReference type="Proteomes" id="UP000198415">
    <property type="component" value="Unassembled WGS sequence"/>
</dbReference>
<gene>
    <name evidence="6" type="ORF">SAMN06264365_11793</name>
</gene>
<dbReference type="RefSeq" id="WP_089297186.1">
    <property type="nucleotide sequence ID" value="NZ_BOMU01000082.1"/>
</dbReference>
<evidence type="ECO:0000256" key="4">
    <source>
        <dbReference type="ARBA" id="ARBA00023136"/>
    </source>
</evidence>
<evidence type="ECO:0000313" key="6">
    <source>
        <dbReference type="EMBL" id="SNS52061.1"/>
    </source>
</evidence>
<keyword evidence="3 5" id="KW-1133">Transmembrane helix</keyword>
<feature type="transmembrane region" description="Helical" evidence="5">
    <location>
        <begin position="97"/>
        <end position="117"/>
    </location>
</feature>
<dbReference type="GO" id="GO:0004671">
    <property type="term" value="F:protein C-terminal S-isoprenylcysteine carboxyl O-methyltransferase activity"/>
    <property type="evidence" value="ECO:0007669"/>
    <property type="project" value="InterPro"/>
</dbReference>
<keyword evidence="6" id="KW-0489">Methyltransferase</keyword>
<name>A0A239F5P2_9ACTN</name>
<keyword evidence="4 5" id="KW-0472">Membrane</keyword>